<sequence>MKKVMVLVIVVVFVLGVASIANERPQKNTDMVLNEPDEFGNVMTIDNDEVRVVESPTEDGIITVKYYKKTGAFEIIDADGESTVIDKSAGEKQVTGKKEPGLDKD</sequence>
<gene>
    <name evidence="1" type="ORF">SAMN02745751_00104</name>
</gene>
<reference evidence="1 2" key="1">
    <citation type="submission" date="2016-11" db="EMBL/GenBank/DDBJ databases">
        <authorList>
            <person name="Jaros S."/>
            <person name="Januszkiewicz K."/>
            <person name="Wedrychowicz H."/>
        </authorList>
    </citation>
    <scope>NUCLEOTIDE SEQUENCE [LARGE SCALE GENOMIC DNA]</scope>
    <source>
        <strain evidence="1 2">DSM 17477</strain>
    </source>
</reference>
<dbReference type="AlphaFoldDB" id="A0A1M6AG57"/>
<proteinExistence type="predicted"/>
<name>A0A1M6AG57_9FIRM</name>
<accession>A0A1M6AG57</accession>
<organism evidence="1 2">
    <name type="scientific">Dethiosulfatibacter aminovorans DSM 17477</name>
    <dbReference type="NCBI Taxonomy" id="1121476"/>
    <lineage>
        <taxon>Bacteria</taxon>
        <taxon>Bacillati</taxon>
        <taxon>Bacillota</taxon>
        <taxon>Tissierellia</taxon>
        <taxon>Dethiosulfatibacter</taxon>
    </lineage>
</organism>
<evidence type="ECO:0000313" key="1">
    <source>
        <dbReference type="EMBL" id="SHI35278.1"/>
    </source>
</evidence>
<dbReference type="RefSeq" id="WP_073045489.1">
    <property type="nucleotide sequence ID" value="NZ_FQZL01000004.1"/>
</dbReference>
<protein>
    <submittedName>
        <fullName evidence="1">Uncharacterized protein</fullName>
    </submittedName>
</protein>
<evidence type="ECO:0000313" key="2">
    <source>
        <dbReference type="Proteomes" id="UP000184052"/>
    </source>
</evidence>
<dbReference type="Proteomes" id="UP000184052">
    <property type="component" value="Unassembled WGS sequence"/>
</dbReference>
<keyword evidence="2" id="KW-1185">Reference proteome</keyword>
<dbReference type="EMBL" id="FQZL01000004">
    <property type="protein sequence ID" value="SHI35278.1"/>
    <property type="molecule type" value="Genomic_DNA"/>
</dbReference>
<dbReference type="STRING" id="1121476.SAMN02745751_00104"/>